<keyword evidence="6" id="KW-0175">Coiled coil</keyword>
<dbReference type="KEGG" id="blq:L21SP5_01749"/>
<dbReference type="PANTHER" id="PTHR32309">
    <property type="entry name" value="TYROSINE-PROTEIN KINASE"/>
    <property type="match status" value="1"/>
</dbReference>
<keyword evidence="10" id="KW-1185">Reference proteome</keyword>
<accession>A0A0S2HZ94</accession>
<evidence type="ECO:0000256" key="6">
    <source>
        <dbReference type="SAM" id="Coils"/>
    </source>
</evidence>
<evidence type="ECO:0000259" key="8">
    <source>
        <dbReference type="Pfam" id="PF02706"/>
    </source>
</evidence>
<evidence type="ECO:0000256" key="7">
    <source>
        <dbReference type="SAM" id="Phobius"/>
    </source>
</evidence>
<sequence length="336" mass="38641">MNKTTQDSTFDSTNLFVFILKKWKIIFAITAIGAIISIITSLIITPKFQSSVILYPATSESLAKSVIRDDMGSKGALQFGEEEEVEQILQILNSDELKNKIIKKYNLYEHYEIAEDAQYPKTQLKKEYNSNISVERTKFMSVRIEVLDKDPQMAAKIANAISMYADTLMNDIKLKRAKIALELLKERYREEQNTIETLEDSLKEIRKMGINNYESQAEVFNDAYAQALAENRVRGARKIEEKLEILSEYGGAYESMTQKLQLSISRVKFLKKKVEEMEIEANSNVPHVFIVDRAIPAEKKAYPVRWLIVVVSTFGAFVFSILILLILDTYRKYLKK</sequence>
<dbReference type="GO" id="GO:0005886">
    <property type="term" value="C:plasma membrane"/>
    <property type="evidence" value="ECO:0007669"/>
    <property type="project" value="UniProtKB-SubCell"/>
</dbReference>
<evidence type="ECO:0000313" key="10">
    <source>
        <dbReference type="Proteomes" id="UP000064893"/>
    </source>
</evidence>
<evidence type="ECO:0000256" key="2">
    <source>
        <dbReference type="ARBA" id="ARBA00022475"/>
    </source>
</evidence>
<evidence type="ECO:0000256" key="5">
    <source>
        <dbReference type="ARBA" id="ARBA00023136"/>
    </source>
</evidence>
<dbReference type="InterPro" id="IPR003856">
    <property type="entry name" value="LPS_length_determ_N"/>
</dbReference>
<keyword evidence="2" id="KW-1003">Cell membrane</keyword>
<dbReference type="EMBL" id="CP013118">
    <property type="protein sequence ID" value="ALO15391.1"/>
    <property type="molecule type" value="Genomic_DNA"/>
</dbReference>
<dbReference type="Proteomes" id="UP000064893">
    <property type="component" value="Chromosome"/>
</dbReference>
<evidence type="ECO:0000313" key="9">
    <source>
        <dbReference type="EMBL" id="ALO15391.1"/>
    </source>
</evidence>
<dbReference type="OrthoDB" id="1524741at2"/>
<dbReference type="InterPro" id="IPR050445">
    <property type="entry name" value="Bact_polysacc_biosynth/exp"/>
</dbReference>
<evidence type="ECO:0000256" key="4">
    <source>
        <dbReference type="ARBA" id="ARBA00022989"/>
    </source>
</evidence>
<proteinExistence type="predicted"/>
<dbReference type="Pfam" id="PF02706">
    <property type="entry name" value="Wzz"/>
    <property type="match status" value="1"/>
</dbReference>
<feature type="coiled-coil region" evidence="6">
    <location>
        <begin position="174"/>
        <end position="230"/>
    </location>
</feature>
<keyword evidence="3 7" id="KW-0812">Transmembrane</keyword>
<comment type="subcellular location">
    <subcellularLocation>
        <location evidence="1">Cell membrane</location>
        <topology evidence="1">Multi-pass membrane protein</topology>
    </subcellularLocation>
</comment>
<feature type="transmembrane region" description="Helical" evidence="7">
    <location>
        <begin position="306"/>
        <end position="327"/>
    </location>
</feature>
<dbReference type="RefSeq" id="WP_057952856.1">
    <property type="nucleotide sequence ID" value="NZ_CP013118.1"/>
</dbReference>
<feature type="domain" description="Polysaccharide chain length determinant N-terminal" evidence="8">
    <location>
        <begin position="10"/>
        <end position="104"/>
    </location>
</feature>
<evidence type="ECO:0000256" key="1">
    <source>
        <dbReference type="ARBA" id="ARBA00004651"/>
    </source>
</evidence>
<dbReference type="AlphaFoldDB" id="A0A0S2HZ94"/>
<feature type="transmembrane region" description="Helical" evidence="7">
    <location>
        <begin position="25"/>
        <end position="44"/>
    </location>
</feature>
<dbReference type="STRING" id="1307839.L21SP5_01749"/>
<name>A0A0S2HZ94_9BACT</name>
<reference evidence="9 10" key="1">
    <citation type="submission" date="2015-11" db="EMBL/GenBank/DDBJ databases">
        <title>Description and complete genome sequence of a novel strain predominating in hypersaline microbial mats and representing a new family of the Bacteriodetes phylum.</title>
        <authorList>
            <person name="Spring S."/>
            <person name="Bunk B."/>
            <person name="Sproer C."/>
            <person name="Klenk H.-P."/>
        </authorList>
    </citation>
    <scope>NUCLEOTIDE SEQUENCE [LARGE SCALE GENOMIC DNA]</scope>
    <source>
        <strain evidence="9 10">L21-Spi-D4</strain>
    </source>
</reference>
<keyword evidence="5 7" id="KW-0472">Membrane</keyword>
<evidence type="ECO:0000256" key="3">
    <source>
        <dbReference type="ARBA" id="ARBA00022692"/>
    </source>
</evidence>
<dbReference type="PANTHER" id="PTHR32309:SF13">
    <property type="entry name" value="FERRIC ENTEROBACTIN TRANSPORT PROTEIN FEPE"/>
    <property type="match status" value="1"/>
</dbReference>
<keyword evidence="4 7" id="KW-1133">Transmembrane helix</keyword>
<dbReference type="GO" id="GO:0004713">
    <property type="term" value="F:protein tyrosine kinase activity"/>
    <property type="evidence" value="ECO:0007669"/>
    <property type="project" value="TreeGrafter"/>
</dbReference>
<organism evidence="9 10">
    <name type="scientific">Salinivirga cyanobacteriivorans</name>
    <dbReference type="NCBI Taxonomy" id="1307839"/>
    <lineage>
        <taxon>Bacteria</taxon>
        <taxon>Pseudomonadati</taxon>
        <taxon>Bacteroidota</taxon>
        <taxon>Bacteroidia</taxon>
        <taxon>Bacteroidales</taxon>
        <taxon>Salinivirgaceae</taxon>
        <taxon>Salinivirga</taxon>
    </lineage>
</organism>
<gene>
    <name evidence="9" type="ORF">L21SP5_01749</name>
</gene>
<protein>
    <submittedName>
        <fullName evidence="9">Polysaccharide export protein, MPA1 family</fullName>
    </submittedName>
</protein>